<dbReference type="EMBL" id="CAEZYJ010000108">
    <property type="protein sequence ID" value="CAB4722980.1"/>
    <property type="molecule type" value="Genomic_DNA"/>
</dbReference>
<reference evidence="3" key="1">
    <citation type="submission" date="2020-05" db="EMBL/GenBank/DDBJ databases">
        <authorList>
            <person name="Chiriac C."/>
            <person name="Salcher M."/>
            <person name="Ghai R."/>
            <person name="Kavagutti S V."/>
        </authorList>
    </citation>
    <scope>NUCLEOTIDE SEQUENCE</scope>
</reference>
<evidence type="ECO:0000313" key="2">
    <source>
        <dbReference type="EMBL" id="CAB4772355.1"/>
    </source>
</evidence>
<organism evidence="3">
    <name type="scientific">freshwater metagenome</name>
    <dbReference type="NCBI Taxonomy" id="449393"/>
    <lineage>
        <taxon>unclassified sequences</taxon>
        <taxon>metagenomes</taxon>
        <taxon>ecological metagenomes</taxon>
    </lineage>
</organism>
<evidence type="ECO:0000313" key="1">
    <source>
        <dbReference type="EMBL" id="CAB4722980.1"/>
    </source>
</evidence>
<proteinExistence type="predicted"/>
<protein>
    <submittedName>
        <fullName evidence="3">Unannotated protein</fullName>
    </submittedName>
</protein>
<name>A0A6J7S8Z3_9ZZZZ</name>
<dbReference type="EMBL" id="CAEZZS010000013">
    <property type="protein sequence ID" value="CAB4772355.1"/>
    <property type="molecule type" value="Genomic_DNA"/>
</dbReference>
<accession>A0A6J7S8Z3</accession>
<evidence type="ECO:0000313" key="3">
    <source>
        <dbReference type="EMBL" id="CAB5037725.1"/>
    </source>
</evidence>
<dbReference type="EMBL" id="CAFBPY010000085">
    <property type="protein sequence ID" value="CAB5037725.1"/>
    <property type="molecule type" value="Genomic_DNA"/>
</dbReference>
<dbReference type="AlphaFoldDB" id="A0A6J7S8Z3"/>
<gene>
    <name evidence="1" type="ORF">UFOPK2659_00781</name>
    <name evidence="2" type="ORF">UFOPK2922_00428</name>
    <name evidence="3" type="ORF">UFOPK4209_00636</name>
</gene>
<sequence length="123" mass="12962">MTTRPAVERISASEAERSLMSATTTVFASTGRFASTARTPVTALGTPPFALAKTITLLAAAIFMSDKILGFEGSRERVTIFVCFNFPTRDSSSSFIVSIGTGATMIATPGLFSFATSSCCKIE</sequence>